<dbReference type="OrthoDB" id="2833at2"/>
<dbReference type="eggNOG" id="ENOG502Z7JT">
    <property type="taxonomic scope" value="Bacteria"/>
</dbReference>
<dbReference type="GO" id="GO:0005886">
    <property type="term" value="C:plasma membrane"/>
    <property type="evidence" value="ECO:0007669"/>
    <property type="project" value="UniProtKB-SubCell"/>
</dbReference>
<dbReference type="KEGG" id="hhl:Halha_1187"/>
<protein>
    <recommendedName>
        <fullName evidence="9">2-keto-3-deoxygluconate permease</fullName>
        <shortName evidence="9">KDG permease</shortName>
    </recommendedName>
</protein>
<keyword evidence="3 9" id="KW-1003">Cell membrane</keyword>
<dbReference type="STRING" id="748449.Halha_1187"/>
<feature type="transmembrane region" description="Helical" evidence="9">
    <location>
        <begin position="193"/>
        <end position="214"/>
    </location>
</feature>
<comment type="catalytic activity">
    <reaction evidence="9">
        <text>2-dehydro-3-deoxy-D-gluconate(in) + H(+)(in) = 2-dehydro-3-deoxy-D-gluconate(out) + H(+)(out)</text>
        <dbReference type="Rhea" id="RHEA:29943"/>
        <dbReference type="ChEBI" id="CHEBI:15378"/>
        <dbReference type="ChEBI" id="CHEBI:57990"/>
    </reaction>
</comment>
<dbReference type="Pfam" id="PF03812">
    <property type="entry name" value="KdgT"/>
    <property type="match status" value="1"/>
</dbReference>
<comment type="caution">
    <text evidence="9">Lacks conserved residue(s) required for the propagation of feature annotation.</text>
</comment>
<feature type="transmembrane region" description="Helical" evidence="9">
    <location>
        <begin position="103"/>
        <end position="123"/>
    </location>
</feature>
<evidence type="ECO:0000256" key="6">
    <source>
        <dbReference type="ARBA" id="ARBA00022847"/>
    </source>
</evidence>
<proteinExistence type="inferred from homology"/>
<feature type="transmembrane region" description="Helical" evidence="9">
    <location>
        <begin position="79"/>
        <end position="97"/>
    </location>
</feature>
<organism evidence="10 11">
    <name type="scientific">Halobacteroides halobius (strain ATCC 35273 / DSM 5150 / MD-1)</name>
    <dbReference type="NCBI Taxonomy" id="748449"/>
    <lineage>
        <taxon>Bacteria</taxon>
        <taxon>Bacillati</taxon>
        <taxon>Bacillota</taxon>
        <taxon>Clostridia</taxon>
        <taxon>Halanaerobiales</taxon>
        <taxon>Halobacteroidaceae</taxon>
        <taxon>Halobacteroides</taxon>
    </lineage>
</organism>
<dbReference type="EMBL" id="CP003359">
    <property type="protein sequence ID" value="AGB41135.1"/>
    <property type="molecule type" value="Genomic_DNA"/>
</dbReference>
<evidence type="ECO:0000256" key="1">
    <source>
        <dbReference type="ARBA" id="ARBA00006430"/>
    </source>
</evidence>
<keyword evidence="2 9" id="KW-0813">Transport</keyword>
<name>L0K9B0_HALHC</name>
<evidence type="ECO:0000256" key="8">
    <source>
        <dbReference type="ARBA" id="ARBA00023136"/>
    </source>
</evidence>
<comment type="function">
    <text evidence="9">Catalyzes the proton-dependent uptake of 2-keto-3-deoxygluconate (KDG) into the cell.</text>
</comment>
<feature type="transmembrane region" description="Helical" evidence="9">
    <location>
        <begin position="49"/>
        <end position="67"/>
    </location>
</feature>
<evidence type="ECO:0000256" key="7">
    <source>
        <dbReference type="ARBA" id="ARBA00022989"/>
    </source>
</evidence>
<dbReference type="AlphaFoldDB" id="L0K9B0"/>
<keyword evidence="11" id="KW-1185">Reference proteome</keyword>
<feature type="transmembrane region" description="Helical" evidence="9">
    <location>
        <begin position="160"/>
        <end position="181"/>
    </location>
</feature>
<comment type="similarity">
    <text evidence="1 9">Belongs to the KdgT transporter family.</text>
</comment>
<evidence type="ECO:0000256" key="2">
    <source>
        <dbReference type="ARBA" id="ARBA00022448"/>
    </source>
</evidence>
<dbReference type="InterPro" id="IPR004684">
    <property type="entry name" value="2keto-3dGluconate_permease"/>
</dbReference>
<evidence type="ECO:0000256" key="9">
    <source>
        <dbReference type="HAMAP-Rule" id="MF_00070"/>
    </source>
</evidence>
<dbReference type="RefSeq" id="WP_015326858.1">
    <property type="nucleotide sequence ID" value="NC_019978.1"/>
</dbReference>
<dbReference type="HAMAP" id="MF_00070">
    <property type="entry name" value="KdgT"/>
    <property type="match status" value="1"/>
</dbReference>
<comment type="subcellular location">
    <subcellularLocation>
        <location evidence="9">Cell membrane</location>
        <topology evidence="9">Multi-pass membrane protein</topology>
    </subcellularLocation>
</comment>
<feature type="transmembrane region" description="Helical" evidence="9">
    <location>
        <begin position="12"/>
        <end position="29"/>
    </location>
</feature>
<keyword evidence="8 9" id="KW-0472">Membrane</keyword>
<feature type="transmembrane region" description="Helical" evidence="9">
    <location>
        <begin position="135"/>
        <end position="154"/>
    </location>
</feature>
<dbReference type="PATRIC" id="fig|748449.3.peg.1146"/>
<evidence type="ECO:0000256" key="4">
    <source>
        <dbReference type="ARBA" id="ARBA00022597"/>
    </source>
</evidence>
<sequence length="323" mass="32460">MKIKQSIEKIPGGMMVVPLILGAFVNTFFPQVLEIGGFTTGMTKEGALPLIGAFLLCMGAGISFKAAPKAITKGTVITATKFLVGVALGLIVANFMGDSLFGLSSLAIIAAMTNTNGGLYAALTGEFGDKTDVGAIAIISVNDGPFLTMIALGTAGIANIPFMTLVAVVLPIIVGMILGNLDPEMREFLTKGGPILIPFFAFALGVGINFGMLITAGLPGVLLGLMTSLIGGFFNVMADKASGGSGLAGAAASSTAGNAVATPKAVAIADPSLKAAATIATPQVAASTITTALVTPMVTAYVNKKVNGEEKIAPGSEEDITTG</sequence>
<keyword evidence="4 9" id="KW-0762">Sugar transport</keyword>
<evidence type="ECO:0000313" key="10">
    <source>
        <dbReference type="EMBL" id="AGB41135.1"/>
    </source>
</evidence>
<gene>
    <name evidence="9" type="primary">kdgT</name>
    <name evidence="10" type="ordered locus">Halha_1187</name>
</gene>
<dbReference type="Proteomes" id="UP000010880">
    <property type="component" value="Chromosome"/>
</dbReference>
<keyword evidence="5 9" id="KW-0812">Transmembrane</keyword>
<evidence type="ECO:0000256" key="5">
    <source>
        <dbReference type="ARBA" id="ARBA00022692"/>
    </source>
</evidence>
<keyword evidence="6 9" id="KW-0769">Symport</keyword>
<accession>L0K9B0</accession>
<keyword evidence="7 9" id="KW-1133">Transmembrane helix</keyword>
<dbReference type="HOGENOM" id="CLU_057476_0_0_9"/>
<reference evidence="11" key="1">
    <citation type="submission" date="2012-02" db="EMBL/GenBank/DDBJ databases">
        <title>The complete genome of Halobacteroides halobius DSM 5150.</title>
        <authorList>
            <person name="Lucas S."/>
            <person name="Copeland A."/>
            <person name="Lapidus A."/>
            <person name="Glavina del Rio T."/>
            <person name="Dalin E."/>
            <person name="Tice H."/>
            <person name="Bruce D."/>
            <person name="Goodwin L."/>
            <person name="Pitluck S."/>
            <person name="Peters L."/>
            <person name="Mikhailova N."/>
            <person name="Gu W."/>
            <person name="Kyrpides N."/>
            <person name="Mavromatis K."/>
            <person name="Ivanova N."/>
            <person name="Brettin T."/>
            <person name="Detter J.C."/>
            <person name="Han C."/>
            <person name="Larimer F."/>
            <person name="Land M."/>
            <person name="Hauser L."/>
            <person name="Markowitz V."/>
            <person name="Cheng J.-F."/>
            <person name="Hugenholtz P."/>
            <person name="Woyke T."/>
            <person name="Wu D."/>
            <person name="Tindall B."/>
            <person name="Pomrenke H."/>
            <person name="Brambilla E."/>
            <person name="Klenk H.-P."/>
            <person name="Eisen J.A."/>
        </authorList>
    </citation>
    <scope>NUCLEOTIDE SEQUENCE [LARGE SCALE GENOMIC DNA]</scope>
    <source>
        <strain evidence="11">ATCC 35273 / DSM 5150 / MD-1</strain>
    </source>
</reference>
<dbReference type="GO" id="GO:0015649">
    <property type="term" value="F:2-keto-3-deoxygluconate:proton symporter activity"/>
    <property type="evidence" value="ECO:0007669"/>
    <property type="project" value="UniProtKB-UniRule"/>
</dbReference>
<feature type="transmembrane region" description="Helical" evidence="9">
    <location>
        <begin position="220"/>
        <end position="238"/>
    </location>
</feature>
<evidence type="ECO:0000313" key="11">
    <source>
        <dbReference type="Proteomes" id="UP000010880"/>
    </source>
</evidence>
<evidence type="ECO:0000256" key="3">
    <source>
        <dbReference type="ARBA" id="ARBA00022475"/>
    </source>
</evidence>